<proteinExistence type="predicted"/>
<dbReference type="InterPro" id="IPR036956">
    <property type="entry name" value="Impact_N_sf"/>
</dbReference>
<protein>
    <recommendedName>
        <fullName evidence="1">Impact N-terminal domain-containing protein</fullName>
    </recommendedName>
</protein>
<comment type="caution">
    <text evidence="2">The sequence shown here is derived from an EMBL/GenBank/DDBJ whole genome shotgun (WGS) entry which is preliminary data.</text>
</comment>
<dbReference type="SUPFAM" id="SSF54211">
    <property type="entry name" value="Ribosomal protein S5 domain 2-like"/>
    <property type="match status" value="1"/>
</dbReference>
<accession>X1LPH8</accession>
<dbReference type="Pfam" id="PF01205">
    <property type="entry name" value="Impact_N"/>
    <property type="match status" value="1"/>
</dbReference>
<reference evidence="2" key="1">
    <citation type="journal article" date="2014" name="Front. Microbiol.">
        <title>High frequency of phylogenetically diverse reductive dehalogenase-homologous genes in deep subseafloor sedimentary metagenomes.</title>
        <authorList>
            <person name="Kawai M."/>
            <person name="Futagami T."/>
            <person name="Toyoda A."/>
            <person name="Takaki Y."/>
            <person name="Nishi S."/>
            <person name="Hori S."/>
            <person name="Arai W."/>
            <person name="Tsubouchi T."/>
            <person name="Morono Y."/>
            <person name="Uchiyama I."/>
            <person name="Ito T."/>
            <person name="Fujiyama A."/>
            <person name="Inagaki F."/>
            <person name="Takami H."/>
        </authorList>
    </citation>
    <scope>NUCLEOTIDE SEQUENCE</scope>
    <source>
        <strain evidence="2">Expedition CK06-06</strain>
    </source>
</reference>
<name>X1LPH8_9ZZZZ</name>
<dbReference type="Gene3D" id="3.30.230.30">
    <property type="entry name" value="Impact, N-terminal domain"/>
    <property type="match status" value="1"/>
</dbReference>
<dbReference type="InterPro" id="IPR020568">
    <property type="entry name" value="Ribosomal_Su5_D2-typ_SF"/>
</dbReference>
<gene>
    <name evidence="2" type="ORF">S03H2_71963</name>
</gene>
<evidence type="ECO:0000259" key="1">
    <source>
        <dbReference type="Pfam" id="PF01205"/>
    </source>
</evidence>
<feature type="non-terminal residue" evidence="2">
    <location>
        <position position="63"/>
    </location>
</feature>
<dbReference type="InterPro" id="IPR001498">
    <property type="entry name" value="Impact_N"/>
</dbReference>
<feature type="domain" description="Impact N-terminal" evidence="1">
    <location>
        <begin position="17"/>
        <end position="57"/>
    </location>
</feature>
<dbReference type="EMBL" id="BARU01048402">
    <property type="protein sequence ID" value="GAH96023.1"/>
    <property type="molecule type" value="Genomic_DNA"/>
</dbReference>
<organism evidence="2">
    <name type="scientific">marine sediment metagenome</name>
    <dbReference type="NCBI Taxonomy" id="412755"/>
    <lineage>
        <taxon>unclassified sequences</taxon>
        <taxon>metagenomes</taxon>
        <taxon>ecological metagenomes</taxon>
    </lineage>
</organism>
<evidence type="ECO:0000313" key="2">
    <source>
        <dbReference type="EMBL" id="GAH96023.1"/>
    </source>
</evidence>
<dbReference type="AlphaFoldDB" id="X1LPH8"/>
<sequence>MIFYTVKTEVRREIVIKKSKFIATVFPISSLDEAQKKLNEIKMEFRDATHCPYSLRIGYERII</sequence>